<dbReference type="AlphaFoldDB" id="A0A7W8E345"/>
<evidence type="ECO:0000313" key="5">
    <source>
        <dbReference type="Proteomes" id="UP000540989"/>
    </source>
</evidence>
<dbReference type="InterPro" id="IPR005543">
    <property type="entry name" value="PASTA_dom"/>
</dbReference>
<keyword evidence="2" id="KW-1133">Transmembrane helix</keyword>
<evidence type="ECO:0000256" key="2">
    <source>
        <dbReference type="SAM" id="Phobius"/>
    </source>
</evidence>
<evidence type="ECO:0000256" key="1">
    <source>
        <dbReference type="SAM" id="MobiDB-lite"/>
    </source>
</evidence>
<feature type="transmembrane region" description="Helical" evidence="2">
    <location>
        <begin position="32"/>
        <end position="52"/>
    </location>
</feature>
<organism evidence="4 5">
    <name type="scientific">Granulicella aggregans</name>
    <dbReference type="NCBI Taxonomy" id="474949"/>
    <lineage>
        <taxon>Bacteria</taxon>
        <taxon>Pseudomonadati</taxon>
        <taxon>Acidobacteriota</taxon>
        <taxon>Terriglobia</taxon>
        <taxon>Terriglobales</taxon>
        <taxon>Acidobacteriaceae</taxon>
        <taxon>Granulicella</taxon>
    </lineage>
</organism>
<accession>A0A7W8E345</accession>
<dbReference type="EMBL" id="JACHIP010000001">
    <property type="protein sequence ID" value="MBB5055775.1"/>
    <property type="molecule type" value="Genomic_DNA"/>
</dbReference>
<evidence type="ECO:0000259" key="3">
    <source>
        <dbReference type="PROSITE" id="PS51178"/>
    </source>
</evidence>
<keyword evidence="2" id="KW-0812">Transmembrane</keyword>
<keyword evidence="2" id="KW-0472">Membrane</keyword>
<dbReference type="Proteomes" id="UP000540989">
    <property type="component" value="Unassembled WGS sequence"/>
</dbReference>
<proteinExistence type="predicted"/>
<dbReference type="SMART" id="SM00740">
    <property type="entry name" value="PASTA"/>
    <property type="match status" value="3"/>
</dbReference>
<dbReference type="CDD" id="cd06577">
    <property type="entry name" value="PASTA_pknB"/>
    <property type="match status" value="3"/>
</dbReference>
<reference evidence="4 5" key="1">
    <citation type="submission" date="2020-08" db="EMBL/GenBank/DDBJ databases">
        <title>Genomic Encyclopedia of Type Strains, Phase IV (KMG-V): Genome sequencing to study the core and pangenomes of soil and plant-associated prokaryotes.</title>
        <authorList>
            <person name="Whitman W."/>
        </authorList>
    </citation>
    <scope>NUCLEOTIDE SEQUENCE [LARGE SCALE GENOMIC DNA]</scope>
    <source>
        <strain evidence="4 5">M8UP14</strain>
    </source>
</reference>
<feature type="domain" description="PASTA" evidence="3">
    <location>
        <begin position="60"/>
        <end position="135"/>
    </location>
</feature>
<dbReference type="PROSITE" id="PS51178">
    <property type="entry name" value="PASTA"/>
    <property type="match status" value="1"/>
</dbReference>
<sequence>MRIQTGPTITASRSSLHRLTRHDILIPTMRRFFNIALGALAMIAVAMISAFITMRLAIHGREVEVPSVSGLTVDEARALAEGLGLNMDLESQFYSTTIPSGHILSQSPTPGTKVRRDWVLRVAESIGPQKVSIPNVVGQTEREASVTIRRLSLNLGTIAYVPSPGPPGIVVSQSPTPDAAGVDGPRISLLVSEAIPTPKPRVATFDDAPGTTSSTQPASSDADASSSALAALEPNADAYVMPDLIGLTLTAASARVSSMGLKIYSMNVVQGKVKSVAPIGGFSPAAPTLNGQPAPIRPIAPIAPITPIDTVIAQKPAAGARVTVNDKIQVTLSH</sequence>
<dbReference type="RefSeq" id="WP_184213523.1">
    <property type="nucleotide sequence ID" value="NZ_JACHIP010000001.1"/>
</dbReference>
<evidence type="ECO:0000313" key="4">
    <source>
        <dbReference type="EMBL" id="MBB5055775.1"/>
    </source>
</evidence>
<dbReference type="Gene3D" id="3.30.10.20">
    <property type="match status" value="3"/>
</dbReference>
<comment type="caution">
    <text evidence="4">The sequence shown here is derived from an EMBL/GenBank/DDBJ whole genome shotgun (WGS) entry which is preliminary data.</text>
</comment>
<keyword evidence="5" id="KW-1185">Reference proteome</keyword>
<feature type="region of interest" description="Disordered" evidence="1">
    <location>
        <begin position="200"/>
        <end position="227"/>
    </location>
</feature>
<gene>
    <name evidence="4" type="ORF">HDF16_000444</name>
</gene>
<name>A0A7W8E345_9BACT</name>
<protein>
    <submittedName>
        <fullName evidence="4">Beta-lactam-binding protein with PASTA domain</fullName>
    </submittedName>
</protein>
<dbReference type="Pfam" id="PF03793">
    <property type="entry name" value="PASTA"/>
    <property type="match status" value="2"/>
</dbReference>
<feature type="compositionally biased region" description="Low complexity" evidence="1">
    <location>
        <begin position="218"/>
        <end position="227"/>
    </location>
</feature>